<name>A0A7C4D2L8_THEPE</name>
<dbReference type="AlphaFoldDB" id="A0A7C4D2L8"/>
<reference evidence="1" key="1">
    <citation type="journal article" date="2020" name="mSystems">
        <title>Genome- and Community-Level Interaction Insights into Carbon Utilization and Element Cycling Functions of Hydrothermarchaeota in Hydrothermal Sediment.</title>
        <authorList>
            <person name="Zhou Z."/>
            <person name="Liu Y."/>
            <person name="Xu W."/>
            <person name="Pan J."/>
            <person name="Luo Z.H."/>
            <person name="Li M."/>
        </authorList>
    </citation>
    <scope>NUCLEOTIDE SEQUENCE</scope>
    <source>
        <strain evidence="1">SpSt-649</strain>
    </source>
</reference>
<sequence length="240" mass="26380">MVTVSRINARDAYKFVLSSQRPVALLLPDAMAPDFEKQIRAVALSEGAFFYSVSCSDDGHSGKLHVTDSLLKEILEEEVGALSALLLKSAASPQVARNRAFLLLAEDGVRSLSQLKGIFYLLELLEEHEKSSECEPSENLFVRGCKPLKLMYAVKLLAGACRKREHPTLIFVNARESARQLAAVKLPKEARLLLLWPLSSVPRPCELDVIAPRSVLREAWPASRGVPLVKVGADYAAARC</sequence>
<accession>A0A7C4D2L8</accession>
<proteinExistence type="predicted"/>
<dbReference type="EMBL" id="DTBQ01000143">
    <property type="protein sequence ID" value="HGM47120.1"/>
    <property type="molecule type" value="Genomic_DNA"/>
</dbReference>
<gene>
    <name evidence="1" type="ORF">ENU21_05160</name>
</gene>
<evidence type="ECO:0000313" key="1">
    <source>
        <dbReference type="EMBL" id="HGM47120.1"/>
    </source>
</evidence>
<organism evidence="1">
    <name type="scientific">Thermofilum pendens</name>
    <dbReference type="NCBI Taxonomy" id="2269"/>
    <lineage>
        <taxon>Archaea</taxon>
        <taxon>Thermoproteota</taxon>
        <taxon>Thermoprotei</taxon>
        <taxon>Thermofilales</taxon>
        <taxon>Thermofilaceae</taxon>
        <taxon>Thermofilum</taxon>
    </lineage>
</organism>
<protein>
    <submittedName>
        <fullName evidence="1">Uncharacterized protein</fullName>
    </submittedName>
</protein>
<comment type="caution">
    <text evidence="1">The sequence shown here is derived from an EMBL/GenBank/DDBJ whole genome shotgun (WGS) entry which is preliminary data.</text>
</comment>